<keyword evidence="2" id="KW-1185">Reference proteome</keyword>
<accession>V4A601</accession>
<dbReference type="AlphaFoldDB" id="V4A601"/>
<name>V4A601_LOTGI</name>
<dbReference type="GeneID" id="20240097"/>
<dbReference type="PANTHER" id="PTHR31751:SF42">
    <property type="entry name" value="PROTEIN CBG10204"/>
    <property type="match status" value="1"/>
</dbReference>
<dbReference type="Proteomes" id="UP000030746">
    <property type="component" value="Unassembled WGS sequence"/>
</dbReference>
<dbReference type="PANTHER" id="PTHR31751">
    <property type="entry name" value="SI:CH211-108C17.2-RELATED-RELATED"/>
    <property type="match status" value="1"/>
</dbReference>
<evidence type="ECO:0000313" key="2">
    <source>
        <dbReference type="Proteomes" id="UP000030746"/>
    </source>
</evidence>
<dbReference type="OMA" id="QDIRSHE"/>
<evidence type="ECO:0000313" key="1">
    <source>
        <dbReference type="EMBL" id="ESO88711.1"/>
    </source>
</evidence>
<dbReference type="KEGG" id="lgi:LOTGIDRAFT_165496"/>
<dbReference type="EMBL" id="KB202656">
    <property type="protein sequence ID" value="ESO88711.1"/>
    <property type="molecule type" value="Genomic_DNA"/>
</dbReference>
<protein>
    <recommendedName>
        <fullName evidence="3">MULE transposase domain-containing protein</fullName>
    </recommendedName>
</protein>
<dbReference type="OrthoDB" id="10021186at2759"/>
<proteinExistence type="predicted"/>
<gene>
    <name evidence="1" type="ORF">LOTGIDRAFT_165496</name>
</gene>
<dbReference type="HOGENOM" id="CLU_085852_0_0_1"/>
<sequence length="283" mass="33125">MVKEELSRFLQRVNANLLINVLATDRHIQVGCMMRKKFPQIIHQFDVWHVSKAIIKKLTEKTTDCAVLWHWIGSIKKHFWWSVASCDGNLELLKEKWRSVLQHCVNVHHFECNNQFHACAHQPLTEMEQKKKKWSKPSSPAYHAIQDIIFDNSITKSLEKLTLFCHTGDLEVYHSMMLKYCPKRQHFSYDGMVARTQLAALDHNYNTGRKQATSSRGPTEGALKFNQVFPKRCKTWVAQPIPDKNKSFVQENFNVPNCRSEVKRYQIVRNNKTKLAQEYCEHG</sequence>
<dbReference type="CTD" id="20240097"/>
<dbReference type="RefSeq" id="XP_009060757.1">
    <property type="nucleotide sequence ID" value="XM_009062509.1"/>
</dbReference>
<evidence type="ECO:0008006" key="3">
    <source>
        <dbReference type="Google" id="ProtNLM"/>
    </source>
</evidence>
<organism evidence="1 2">
    <name type="scientific">Lottia gigantea</name>
    <name type="common">Giant owl limpet</name>
    <dbReference type="NCBI Taxonomy" id="225164"/>
    <lineage>
        <taxon>Eukaryota</taxon>
        <taxon>Metazoa</taxon>
        <taxon>Spiralia</taxon>
        <taxon>Lophotrochozoa</taxon>
        <taxon>Mollusca</taxon>
        <taxon>Gastropoda</taxon>
        <taxon>Patellogastropoda</taxon>
        <taxon>Lottioidea</taxon>
        <taxon>Lottiidae</taxon>
        <taxon>Lottia</taxon>
    </lineage>
</organism>
<reference evidence="1 2" key="1">
    <citation type="journal article" date="2013" name="Nature">
        <title>Insights into bilaterian evolution from three spiralian genomes.</title>
        <authorList>
            <person name="Simakov O."/>
            <person name="Marletaz F."/>
            <person name="Cho S.J."/>
            <person name="Edsinger-Gonzales E."/>
            <person name="Havlak P."/>
            <person name="Hellsten U."/>
            <person name="Kuo D.H."/>
            <person name="Larsson T."/>
            <person name="Lv J."/>
            <person name="Arendt D."/>
            <person name="Savage R."/>
            <person name="Osoegawa K."/>
            <person name="de Jong P."/>
            <person name="Grimwood J."/>
            <person name="Chapman J.A."/>
            <person name="Shapiro H."/>
            <person name="Aerts A."/>
            <person name="Otillar R.P."/>
            <person name="Terry A.Y."/>
            <person name="Boore J.L."/>
            <person name="Grigoriev I.V."/>
            <person name="Lindberg D.R."/>
            <person name="Seaver E.C."/>
            <person name="Weisblat D.A."/>
            <person name="Putnam N.H."/>
            <person name="Rokhsar D.S."/>
        </authorList>
    </citation>
    <scope>NUCLEOTIDE SEQUENCE [LARGE SCALE GENOMIC DNA]</scope>
</reference>